<comment type="caution">
    <text evidence="2">The sequence shown here is derived from an EMBL/GenBank/DDBJ whole genome shotgun (WGS) entry which is preliminary data.</text>
</comment>
<dbReference type="GO" id="GO:0005634">
    <property type="term" value="C:nucleus"/>
    <property type="evidence" value="ECO:0007669"/>
    <property type="project" value="TreeGrafter"/>
</dbReference>
<dbReference type="PANTHER" id="PTHR13621">
    <property type="entry name" value="PROLINE-RICH PROTEIN PRCC"/>
    <property type="match status" value="1"/>
</dbReference>
<accession>A0A9Q0RJ49</accession>
<evidence type="ECO:0008006" key="4">
    <source>
        <dbReference type="Google" id="ProtNLM"/>
    </source>
</evidence>
<protein>
    <recommendedName>
        <fullName evidence="4">Proline-rich protein PRCC</fullName>
    </recommendedName>
</protein>
<sequence>MSLVGYDYSDDDDDPQDPLIDNETKQNDNHLPTENSVNIDSDKTVTGSNDNSSKLLANLPPIQNVAAQSLDKNAVKRTSDGRIQIAAPSLHLLNSAVSDDDSEEEERQQRERLQKSNKGSRLISMLPKPKNRNTIIMGSCPATSSASISKSSLTSLVPNSVANRNKSKLNLEKPTTSKAVNANTNNDKQKDEIGQTNFFFSNEDDNDSDDENVYLDSEQISSPNFSSSPIIQTDAPVYGPAKPAEPLPTKAKSTIEPVTLDPNDDVTYKKFIASKFGDQPSADIKIVDFDMSKHLSENKEWLKNITLENEEDPEIEAHAPNSTARRKNQITFLAYQARKREIELKNQWAQNKIAKTQTKAKYGF</sequence>
<evidence type="ECO:0000313" key="3">
    <source>
        <dbReference type="Proteomes" id="UP001142055"/>
    </source>
</evidence>
<feature type="compositionally biased region" description="Polar residues" evidence="1">
    <location>
        <begin position="29"/>
        <end position="55"/>
    </location>
</feature>
<dbReference type="OMA" id="QVMPDRE"/>
<evidence type="ECO:0000313" key="2">
    <source>
        <dbReference type="EMBL" id="KAJ6217598.1"/>
    </source>
</evidence>
<name>A0A9Q0RJ49_BLOTA</name>
<dbReference type="AlphaFoldDB" id="A0A9Q0RJ49"/>
<evidence type="ECO:0000256" key="1">
    <source>
        <dbReference type="SAM" id="MobiDB-lite"/>
    </source>
</evidence>
<feature type="region of interest" description="Disordered" evidence="1">
    <location>
        <begin position="111"/>
        <end position="133"/>
    </location>
</feature>
<dbReference type="Pfam" id="PF10253">
    <property type="entry name" value="PRCC"/>
    <property type="match status" value="1"/>
</dbReference>
<dbReference type="PANTHER" id="PTHR13621:SF2">
    <property type="entry name" value="PROLINE-RICH PROTEIN PRCC"/>
    <property type="match status" value="1"/>
</dbReference>
<organism evidence="2 3">
    <name type="scientific">Blomia tropicalis</name>
    <name type="common">Mite</name>
    <dbReference type="NCBI Taxonomy" id="40697"/>
    <lineage>
        <taxon>Eukaryota</taxon>
        <taxon>Metazoa</taxon>
        <taxon>Ecdysozoa</taxon>
        <taxon>Arthropoda</taxon>
        <taxon>Chelicerata</taxon>
        <taxon>Arachnida</taxon>
        <taxon>Acari</taxon>
        <taxon>Acariformes</taxon>
        <taxon>Sarcoptiformes</taxon>
        <taxon>Astigmata</taxon>
        <taxon>Glycyphagoidea</taxon>
        <taxon>Echimyopodidae</taxon>
        <taxon>Blomia</taxon>
    </lineage>
</organism>
<proteinExistence type="predicted"/>
<keyword evidence="3" id="KW-1185">Reference proteome</keyword>
<gene>
    <name evidence="2" type="ORF">RDWZM_008755</name>
</gene>
<dbReference type="EMBL" id="JAPWDV010000003">
    <property type="protein sequence ID" value="KAJ6217598.1"/>
    <property type="molecule type" value="Genomic_DNA"/>
</dbReference>
<reference evidence="2" key="1">
    <citation type="submission" date="2022-12" db="EMBL/GenBank/DDBJ databases">
        <title>Genome assemblies of Blomia tropicalis.</title>
        <authorList>
            <person name="Cui Y."/>
        </authorList>
    </citation>
    <scope>NUCLEOTIDE SEQUENCE</scope>
    <source>
        <tissue evidence="2">Adult mites</tissue>
    </source>
</reference>
<dbReference type="InterPro" id="IPR018800">
    <property type="entry name" value="PRCC"/>
</dbReference>
<dbReference type="Proteomes" id="UP001142055">
    <property type="component" value="Chromosome 3"/>
</dbReference>
<feature type="region of interest" description="Disordered" evidence="1">
    <location>
        <begin position="1"/>
        <end position="56"/>
    </location>
</feature>